<evidence type="ECO:0000256" key="1">
    <source>
        <dbReference type="ARBA" id="ARBA00004127"/>
    </source>
</evidence>
<reference evidence="12" key="1">
    <citation type="submission" date="2014-11" db="EMBL/GenBank/DDBJ databases">
        <authorList>
            <person name="Otto D Thomas"/>
            <person name="Naeem Raeece"/>
        </authorList>
    </citation>
    <scope>NUCLEOTIDE SEQUENCE</scope>
</reference>
<sequence>MARKGKAGCCGGPYVDEGTKRQWTFFRFLYPFLVSYDDVYPSYWITMGLFLFPHFTYYDWFLIPWFWDHVPLTQDQWPTRDTAQWLCLLFPILTVLAVIFGTLVVAIDPGILPPACPKDVRENKPKLPEPSGNMEGPNCAQRKVQLSTGWDYKATYCNTCKIWRPLRAKHCDWCGVCVRRYDHHCPWLSKDIGLRNHGWFLIWLYIANACLITGMVLDIAVLTQEFLDNHLVTVFAAAPFWPVLTLFFFYKMGFLGFMGMLMMQHTRMALNNENTRERSKKEWKRDKPWQRGCCYNLYVFFQGMWPFEISLVHDTDPDAMVGSEDMEETMDVFHNNQIKNPDGTPVEFKTAYQLGYHMLEGRGGAQGSPLVQQRGFGGGGANAGIQMQQYAQPQAQQAYGWGYQQAGGYGYAQQGYGQGYGGYY</sequence>
<evidence type="ECO:0000313" key="12">
    <source>
        <dbReference type="EMBL" id="CEM04667.1"/>
    </source>
</evidence>
<keyword evidence="4 10" id="KW-0812">Transmembrane</keyword>
<comment type="similarity">
    <text evidence="2 10">Belongs to the DHHC palmitoyltransferase family.</text>
</comment>
<evidence type="ECO:0000256" key="9">
    <source>
        <dbReference type="ARBA" id="ARBA00023315"/>
    </source>
</evidence>
<dbReference type="PANTHER" id="PTHR22883:SF301">
    <property type="entry name" value="PALMITOYLTRANSFERASE ZDHHC12"/>
    <property type="match status" value="1"/>
</dbReference>
<evidence type="ECO:0000256" key="10">
    <source>
        <dbReference type="RuleBase" id="RU079119"/>
    </source>
</evidence>
<dbReference type="VEuPathDB" id="CryptoDB:Cvel_2563"/>
<keyword evidence="6 10" id="KW-0472">Membrane</keyword>
<dbReference type="GO" id="GO:0019706">
    <property type="term" value="F:protein-cysteine S-palmitoyltransferase activity"/>
    <property type="evidence" value="ECO:0007669"/>
    <property type="project" value="UniProtKB-EC"/>
</dbReference>
<dbReference type="Pfam" id="PF01529">
    <property type="entry name" value="DHHC"/>
    <property type="match status" value="1"/>
</dbReference>
<feature type="transmembrane region" description="Helical" evidence="10">
    <location>
        <begin position="43"/>
        <end position="63"/>
    </location>
</feature>
<dbReference type="PhylomeDB" id="A0A0G4F025"/>
<dbReference type="InterPro" id="IPR001594">
    <property type="entry name" value="Palmitoyltrfase_DHHC"/>
</dbReference>
<dbReference type="PANTHER" id="PTHR22883">
    <property type="entry name" value="ZINC FINGER DHHC DOMAIN CONTAINING PROTEIN"/>
    <property type="match status" value="1"/>
</dbReference>
<evidence type="ECO:0000256" key="4">
    <source>
        <dbReference type="ARBA" id="ARBA00022692"/>
    </source>
</evidence>
<evidence type="ECO:0000256" key="6">
    <source>
        <dbReference type="ARBA" id="ARBA00023136"/>
    </source>
</evidence>
<evidence type="ECO:0000256" key="3">
    <source>
        <dbReference type="ARBA" id="ARBA00022679"/>
    </source>
</evidence>
<keyword evidence="8" id="KW-0449">Lipoprotein</keyword>
<dbReference type="PROSITE" id="PS50216">
    <property type="entry name" value="DHHC"/>
    <property type="match status" value="1"/>
</dbReference>
<evidence type="ECO:0000259" key="11">
    <source>
        <dbReference type="Pfam" id="PF01529"/>
    </source>
</evidence>
<keyword evidence="9 10" id="KW-0012">Acyltransferase</keyword>
<dbReference type="AlphaFoldDB" id="A0A0G4F025"/>
<dbReference type="GO" id="GO:0006612">
    <property type="term" value="P:protein targeting to membrane"/>
    <property type="evidence" value="ECO:0007669"/>
    <property type="project" value="TreeGrafter"/>
</dbReference>
<accession>A0A0G4F025</accession>
<dbReference type="GO" id="GO:0005783">
    <property type="term" value="C:endoplasmic reticulum"/>
    <property type="evidence" value="ECO:0007669"/>
    <property type="project" value="TreeGrafter"/>
</dbReference>
<comment type="domain">
    <text evidence="10">The DHHC domain is required for palmitoyltransferase activity.</text>
</comment>
<feature type="transmembrane region" description="Helical" evidence="10">
    <location>
        <begin position="199"/>
        <end position="220"/>
    </location>
</feature>
<organism evidence="12">
    <name type="scientific">Chromera velia CCMP2878</name>
    <dbReference type="NCBI Taxonomy" id="1169474"/>
    <lineage>
        <taxon>Eukaryota</taxon>
        <taxon>Sar</taxon>
        <taxon>Alveolata</taxon>
        <taxon>Colpodellida</taxon>
        <taxon>Chromeraceae</taxon>
        <taxon>Chromera</taxon>
    </lineage>
</organism>
<evidence type="ECO:0000256" key="8">
    <source>
        <dbReference type="ARBA" id="ARBA00023288"/>
    </source>
</evidence>
<dbReference type="EC" id="2.3.1.225" evidence="10"/>
<evidence type="ECO:0000256" key="7">
    <source>
        <dbReference type="ARBA" id="ARBA00023139"/>
    </source>
</evidence>
<name>A0A0G4F025_9ALVE</name>
<dbReference type="InterPro" id="IPR039859">
    <property type="entry name" value="PFA4/ZDH16/20/ERF2-like"/>
</dbReference>
<proteinExistence type="inferred from homology"/>
<keyword evidence="3 10" id="KW-0808">Transferase</keyword>
<dbReference type="EMBL" id="CDMZ01000022">
    <property type="protein sequence ID" value="CEM04667.1"/>
    <property type="molecule type" value="Genomic_DNA"/>
</dbReference>
<comment type="subcellular location">
    <subcellularLocation>
        <location evidence="1">Endomembrane system</location>
        <topology evidence="1">Multi-pass membrane protein</topology>
    </subcellularLocation>
</comment>
<feature type="transmembrane region" description="Helical" evidence="10">
    <location>
        <begin position="83"/>
        <end position="107"/>
    </location>
</feature>
<keyword evidence="7" id="KW-0564">Palmitate</keyword>
<feature type="transmembrane region" description="Helical" evidence="10">
    <location>
        <begin position="240"/>
        <end position="261"/>
    </location>
</feature>
<comment type="catalytic activity">
    <reaction evidence="10">
        <text>L-cysteinyl-[protein] + hexadecanoyl-CoA = S-hexadecanoyl-L-cysteinyl-[protein] + CoA</text>
        <dbReference type="Rhea" id="RHEA:36683"/>
        <dbReference type="Rhea" id="RHEA-COMP:10131"/>
        <dbReference type="Rhea" id="RHEA-COMP:11032"/>
        <dbReference type="ChEBI" id="CHEBI:29950"/>
        <dbReference type="ChEBI" id="CHEBI:57287"/>
        <dbReference type="ChEBI" id="CHEBI:57379"/>
        <dbReference type="ChEBI" id="CHEBI:74151"/>
        <dbReference type="EC" id="2.3.1.225"/>
    </reaction>
</comment>
<dbReference type="GO" id="GO:0005794">
    <property type="term" value="C:Golgi apparatus"/>
    <property type="evidence" value="ECO:0007669"/>
    <property type="project" value="TreeGrafter"/>
</dbReference>
<feature type="domain" description="Palmitoyltransferase DHHC" evidence="11">
    <location>
        <begin position="153"/>
        <end position="281"/>
    </location>
</feature>
<keyword evidence="5 10" id="KW-1133">Transmembrane helix</keyword>
<evidence type="ECO:0000256" key="5">
    <source>
        <dbReference type="ARBA" id="ARBA00022989"/>
    </source>
</evidence>
<evidence type="ECO:0000256" key="2">
    <source>
        <dbReference type="ARBA" id="ARBA00008574"/>
    </source>
</evidence>
<gene>
    <name evidence="12" type="ORF">Cvel_2563</name>
</gene>
<protein>
    <recommendedName>
        <fullName evidence="10">Palmitoyltransferase</fullName>
        <ecNumber evidence="10">2.3.1.225</ecNumber>
    </recommendedName>
</protein>